<keyword evidence="3" id="KW-1185">Reference proteome</keyword>
<feature type="compositionally biased region" description="Polar residues" evidence="1">
    <location>
        <begin position="100"/>
        <end position="120"/>
    </location>
</feature>
<feature type="region of interest" description="Disordered" evidence="1">
    <location>
        <begin position="99"/>
        <end position="180"/>
    </location>
</feature>
<feature type="compositionally biased region" description="Polar residues" evidence="1">
    <location>
        <begin position="129"/>
        <end position="148"/>
    </location>
</feature>
<sequence length="180" mass="19942">MKSSHGANSVSKRPWFFPPHCSNLIRNRSVESKHQISAYLAIFLIIRKRSRNPPTCNTAWPTMLITLMSLRILRQDPPAMLPLHFPEAGICQAAAERSTPDINQAKRQGSKPSFSASGSWQEHPKESHTQWSTTPASQRMTAARSSCQAARPPSRRSVPFPQMGKCGRRHAGNATVAGKC</sequence>
<dbReference type="Proteomes" id="UP001305647">
    <property type="component" value="Unassembled WGS sequence"/>
</dbReference>
<dbReference type="AlphaFoldDB" id="A0AAN6Q3M7"/>
<gene>
    <name evidence="2" type="ORF">N658DRAFT_80766</name>
</gene>
<evidence type="ECO:0000313" key="2">
    <source>
        <dbReference type="EMBL" id="KAK4101120.1"/>
    </source>
</evidence>
<organism evidence="2 3">
    <name type="scientific">Parathielavia hyrcaniae</name>
    <dbReference type="NCBI Taxonomy" id="113614"/>
    <lineage>
        <taxon>Eukaryota</taxon>
        <taxon>Fungi</taxon>
        <taxon>Dikarya</taxon>
        <taxon>Ascomycota</taxon>
        <taxon>Pezizomycotina</taxon>
        <taxon>Sordariomycetes</taxon>
        <taxon>Sordariomycetidae</taxon>
        <taxon>Sordariales</taxon>
        <taxon>Chaetomiaceae</taxon>
        <taxon>Parathielavia</taxon>
    </lineage>
</organism>
<reference evidence="2" key="1">
    <citation type="journal article" date="2023" name="Mol. Phylogenet. Evol.">
        <title>Genome-scale phylogeny and comparative genomics of the fungal order Sordariales.</title>
        <authorList>
            <person name="Hensen N."/>
            <person name="Bonometti L."/>
            <person name="Westerberg I."/>
            <person name="Brannstrom I.O."/>
            <person name="Guillou S."/>
            <person name="Cros-Aarteil S."/>
            <person name="Calhoun S."/>
            <person name="Haridas S."/>
            <person name="Kuo A."/>
            <person name="Mondo S."/>
            <person name="Pangilinan J."/>
            <person name="Riley R."/>
            <person name="LaButti K."/>
            <person name="Andreopoulos B."/>
            <person name="Lipzen A."/>
            <person name="Chen C."/>
            <person name="Yan M."/>
            <person name="Daum C."/>
            <person name="Ng V."/>
            <person name="Clum A."/>
            <person name="Steindorff A."/>
            <person name="Ohm R.A."/>
            <person name="Martin F."/>
            <person name="Silar P."/>
            <person name="Natvig D.O."/>
            <person name="Lalanne C."/>
            <person name="Gautier V."/>
            <person name="Ament-Velasquez S.L."/>
            <person name="Kruys A."/>
            <person name="Hutchinson M.I."/>
            <person name="Powell A.J."/>
            <person name="Barry K."/>
            <person name="Miller A.N."/>
            <person name="Grigoriev I.V."/>
            <person name="Debuchy R."/>
            <person name="Gladieux P."/>
            <person name="Hiltunen Thoren M."/>
            <person name="Johannesson H."/>
        </authorList>
    </citation>
    <scope>NUCLEOTIDE SEQUENCE</scope>
    <source>
        <strain evidence="2">CBS 757.83</strain>
    </source>
</reference>
<comment type="caution">
    <text evidence="2">The sequence shown here is derived from an EMBL/GenBank/DDBJ whole genome shotgun (WGS) entry which is preliminary data.</text>
</comment>
<proteinExistence type="predicted"/>
<dbReference type="EMBL" id="MU863637">
    <property type="protein sequence ID" value="KAK4101120.1"/>
    <property type="molecule type" value="Genomic_DNA"/>
</dbReference>
<name>A0AAN6Q3M7_9PEZI</name>
<evidence type="ECO:0000256" key="1">
    <source>
        <dbReference type="SAM" id="MobiDB-lite"/>
    </source>
</evidence>
<evidence type="ECO:0000313" key="3">
    <source>
        <dbReference type="Proteomes" id="UP001305647"/>
    </source>
</evidence>
<accession>A0AAN6Q3M7</accession>
<reference evidence="2" key="2">
    <citation type="submission" date="2023-05" db="EMBL/GenBank/DDBJ databases">
        <authorList>
            <consortium name="Lawrence Berkeley National Laboratory"/>
            <person name="Steindorff A."/>
            <person name="Hensen N."/>
            <person name="Bonometti L."/>
            <person name="Westerberg I."/>
            <person name="Brannstrom I.O."/>
            <person name="Guillou S."/>
            <person name="Cros-Aarteil S."/>
            <person name="Calhoun S."/>
            <person name="Haridas S."/>
            <person name="Kuo A."/>
            <person name="Mondo S."/>
            <person name="Pangilinan J."/>
            <person name="Riley R."/>
            <person name="Labutti K."/>
            <person name="Andreopoulos B."/>
            <person name="Lipzen A."/>
            <person name="Chen C."/>
            <person name="Yanf M."/>
            <person name="Daum C."/>
            <person name="Ng V."/>
            <person name="Clum A."/>
            <person name="Ohm R."/>
            <person name="Martin F."/>
            <person name="Silar P."/>
            <person name="Natvig D."/>
            <person name="Lalanne C."/>
            <person name="Gautier V."/>
            <person name="Ament-Velasquez S.L."/>
            <person name="Kruys A."/>
            <person name="Hutchinson M.I."/>
            <person name="Powell A.J."/>
            <person name="Barry K."/>
            <person name="Miller A.N."/>
            <person name="Grigoriev I.V."/>
            <person name="Debuchy R."/>
            <person name="Gladieux P."/>
            <person name="Thoren M.H."/>
            <person name="Johannesson H."/>
        </authorList>
    </citation>
    <scope>NUCLEOTIDE SEQUENCE</scope>
    <source>
        <strain evidence="2">CBS 757.83</strain>
    </source>
</reference>
<protein>
    <submittedName>
        <fullName evidence="2">Uncharacterized protein</fullName>
    </submittedName>
</protein>